<feature type="transmembrane region" description="Helical" evidence="7">
    <location>
        <begin position="307"/>
        <end position="327"/>
    </location>
</feature>
<dbReference type="PANTHER" id="PTHR23513:SF9">
    <property type="entry name" value="ENTEROBACTIN EXPORTER ENTS"/>
    <property type="match status" value="1"/>
</dbReference>
<keyword evidence="10" id="KW-1185">Reference proteome</keyword>
<accession>A0A4Y8R3C5</accession>
<dbReference type="Pfam" id="PF05977">
    <property type="entry name" value="MFS_3"/>
    <property type="match status" value="1"/>
</dbReference>
<feature type="transmembrane region" description="Helical" evidence="7">
    <location>
        <begin position="440"/>
        <end position="458"/>
    </location>
</feature>
<dbReference type="PROSITE" id="PS50850">
    <property type="entry name" value="MFS"/>
    <property type="match status" value="1"/>
</dbReference>
<dbReference type="AlphaFoldDB" id="A0A4Y8R3C5"/>
<keyword evidence="6 7" id="KW-0472">Membrane</keyword>
<protein>
    <submittedName>
        <fullName evidence="9">MFS transporter</fullName>
    </submittedName>
</protein>
<evidence type="ECO:0000256" key="4">
    <source>
        <dbReference type="ARBA" id="ARBA00022692"/>
    </source>
</evidence>
<evidence type="ECO:0000256" key="5">
    <source>
        <dbReference type="ARBA" id="ARBA00022989"/>
    </source>
</evidence>
<feature type="transmembrane region" description="Helical" evidence="7">
    <location>
        <begin position="369"/>
        <end position="394"/>
    </location>
</feature>
<evidence type="ECO:0000313" key="9">
    <source>
        <dbReference type="EMBL" id="TFF12639.1"/>
    </source>
</evidence>
<feature type="transmembrane region" description="Helical" evidence="7">
    <location>
        <begin position="54"/>
        <end position="78"/>
    </location>
</feature>
<name>A0A4Y8R3C5_9MICO</name>
<evidence type="ECO:0000256" key="2">
    <source>
        <dbReference type="ARBA" id="ARBA00022448"/>
    </source>
</evidence>
<feature type="transmembrane region" description="Helical" evidence="7">
    <location>
        <begin position="414"/>
        <end position="434"/>
    </location>
</feature>
<feature type="transmembrane region" description="Helical" evidence="7">
    <location>
        <begin position="278"/>
        <end position="301"/>
    </location>
</feature>
<gene>
    <name evidence="9" type="ORF">E1O70_07155</name>
</gene>
<feature type="transmembrane region" description="Helical" evidence="7">
    <location>
        <begin position="181"/>
        <end position="203"/>
    </location>
</feature>
<evidence type="ECO:0000256" key="6">
    <source>
        <dbReference type="ARBA" id="ARBA00023136"/>
    </source>
</evidence>
<keyword evidence="5 7" id="KW-1133">Transmembrane helix</keyword>
<feature type="domain" description="Major facilitator superfamily (MFS) profile" evidence="8">
    <location>
        <begin position="269"/>
        <end position="474"/>
    </location>
</feature>
<dbReference type="Proteomes" id="UP000298003">
    <property type="component" value="Unassembled WGS sequence"/>
</dbReference>
<dbReference type="Gene3D" id="1.20.1250.20">
    <property type="entry name" value="MFS general substrate transporter like domains"/>
    <property type="match status" value="1"/>
</dbReference>
<dbReference type="InterPro" id="IPR036259">
    <property type="entry name" value="MFS_trans_sf"/>
</dbReference>
<keyword evidence="3" id="KW-1003">Cell membrane</keyword>
<evidence type="ECO:0000259" key="8">
    <source>
        <dbReference type="PROSITE" id="PS50850"/>
    </source>
</evidence>
<sequence length="474" mass="48843">MPPSTPGRPAPGRPARPVCPRGLRADVGSAVVARVNGLLADTTPLRISPPFRRLWWGLGISNLGSQLTVVAVGLQVYALTGSSLAVGVLGLCALVPLVVLGLYGGALVDAYDRRKVALAASTALWVVTALIAVQAWLHLNSVGVLYALVAAQSAAFAINNPARSAIIPRLVEPRLLPAANALQTIAWNVALTVGPLGGALLVALWGYQVAYTIDAVLFTAALWAVWRLPDIPPLPAGPGAPAAVAAAPAGRRRRVVGWRSVVDGLRYLATQPNVRTTFLVDLAAMVLASPRVLLPAAGVVFLGGGEATTGVLTAAFAVGAVLAGVFSGGLSRVRWQGRVIVWAITAYGLSIVLFGVVLLGVGATTPTTVLVGGVVAASVALALAGASDAVSAVFRQTILQTATPDDMRGRLQGVFIVVVAGGPRLGELVLGAQATWVGEAWAAVAGGVACVVVLWLVVRAQRRFWRYDALHPEP</sequence>
<keyword evidence="4 7" id="KW-0812">Transmembrane</keyword>
<reference evidence="9 10" key="1">
    <citation type="submission" date="2019-03" db="EMBL/GenBank/DDBJ databases">
        <title>Cellulosimicrobium funkei JCM14302 Assembly.</title>
        <authorList>
            <person name="Dou T."/>
        </authorList>
    </citation>
    <scope>NUCLEOTIDE SEQUENCE [LARGE SCALE GENOMIC DNA]</scope>
    <source>
        <strain evidence="9 10">JCM 14302</strain>
    </source>
</reference>
<evidence type="ECO:0000256" key="7">
    <source>
        <dbReference type="SAM" id="Phobius"/>
    </source>
</evidence>
<comment type="subcellular location">
    <subcellularLocation>
        <location evidence="1">Cell inner membrane</location>
        <topology evidence="1">Multi-pass membrane protein</topology>
    </subcellularLocation>
</comment>
<dbReference type="InterPro" id="IPR020846">
    <property type="entry name" value="MFS_dom"/>
</dbReference>
<feature type="transmembrane region" description="Helical" evidence="7">
    <location>
        <begin position="339"/>
        <end position="363"/>
    </location>
</feature>
<keyword evidence="2" id="KW-0813">Transport</keyword>
<evidence type="ECO:0000313" key="10">
    <source>
        <dbReference type="Proteomes" id="UP000298003"/>
    </source>
</evidence>
<dbReference type="GO" id="GO:0022857">
    <property type="term" value="F:transmembrane transporter activity"/>
    <property type="evidence" value="ECO:0007669"/>
    <property type="project" value="InterPro"/>
</dbReference>
<dbReference type="PANTHER" id="PTHR23513">
    <property type="entry name" value="INTEGRAL MEMBRANE EFFLUX PROTEIN-RELATED"/>
    <property type="match status" value="1"/>
</dbReference>
<feature type="transmembrane region" description="Helical" evidence="7">
    <location>
        <begin position="116"/>
        <end position="137"/>
    </location>
</feature>
<evidence type="ECO:0000256" key="1">
    <source>
        <dbReference type="ARBA" id="ARBA00004429"/>
    </source>
</evidence>
<dbReference type="SUPFAM" id="SSF103473">
    <property type="entry name" value="MFS general substrate transporter"/>
    <property type="match status" value="1"/>
</dbReference>
<dbReference type="InterPro" id="IPR010290">
    <property type="entry name" value="TM_effector"/>
</dbReference>
<dbReference type="GO" id="GO:0005886">
    <property type="term" value="C:plasma membrane"/>
    <property type="evidence" value="ECO:0007669"/>
    <property type="project" value="UniProtKB-SubCell"/>
</dbReference>
<comment type="caution">
    <text evidence="9">The sequence shown here is derived from an EMBL/GenBank/DDBJ whole genome shotgun (WGS) entry which is preliminary data.</text>
</comment>
<feature type="transmembrane region" description="Helical" evidence="7">
    <location>
        <begin position="84"/>
        <end position="104"/>
    </location>
</feature>
<dbReference type="CDD" id="cd06173">
    <property type="entry name" value="MFS_MefA_like"/>
    <property type="match status" value="1"/>
</dbReference>
<evidence type="ECO:0000256" key="3">
    <source>
        <dbReference type="ARBA" id="ARBA00022475"/>
    </source>
</evidence>
<organism evidence="9 10">
    <name type="scientific">Cellulosimicrobium funkei</name>
    <dbReference type="NCBI Taxonomy" id="264251"/>
    <lineage>
        <taxon>Bacteria</taxon>
        <taxon>Bacillati</taxon>
        <taxon>Actinomycetota</taxon>
        <taxon>Actinomycetes</taxon>
        <taxon>Micrococcales</taxon>
        <taxon>Promicromonosporaceae</taxon>
        <taxon>Cellulosimicrobium</taxon>
    </lineage>
</organism>
<proteinExistence type="predicted"/>
<dbReference type="EMBL" id="SOZH01000004">
    <property type="protein sequence ID" value="TFF12639.1"/>
    <property type="molecule type" value="Genomic_DNA"/>
</dbReference>